<keyword evidence="1" id="KW-0732">Signal</keyword>
<organism evidence="2">
    <name type="scientific">Manihot esculenta</name>
    <name type="common">Cassava</name>
    <name type="synonym">Jatropha manihot</name>
    <dbReference type="NCBI Taxonomy" id="3983"/>
    <lineage>
        <taxon>Eukaryota</taxon>
        <taxon>Viridiplantae</taxon>
        <taxon>Streptophyta</taxon>
        <taxon>Embryophyta</taxon>
        <taxon>Tracheophyta</taxon>
        <taxon>Spermatophyta</taxon>
        <taxon>Magnoliopsida</taxon>
        <taxon>eudicotyledons</taxon>
        <taxon>Gunneridae</taxon>
        <taxon>Pentapetalae</taxon>
        <taxon>rosids</taxon>
        <taxon>fabids</taxon>
        <taxon>Malpighiales</taxon>
        <taxon>Euphorbiaceae</taxon>
        <taxon>Crotonoideae</taxon>
        <taxon>Manihoteae</taxon>
        <taxon>Manihot</taxon>
    </lineage>
</organism>
<dbReference type="EMBL" id="KV450813">
    <property type="protein sequence ID" value="OAY21514.1"/>
    <property type="molecule type" value="Genomic_DNA"/>
</dbReference>
<reference evidence="2" key="1">
    <citation type="submission" date="2016-02" db="EMBL/GenBank/DDBJ databases">
        <title>WGS assembly of Manihot esculenta.</title>
        <authorList>
            <person name="Bredeson J.V."/>
            <person name="Prochnik S.E."/>
            <person name="Lyons J.B."/>
            <person name="Schmutz J."/>
            <person name="Grimwood J."/>
            <person name="Vrebalov J."/>
            <person name="Bart R.S."/>
            <person name="Amuge T."/>
            <person name="Ferguson M.E."/>
            <person name="Green R."/>
            <person name="Putnam N."/>
            <person name="Stites J."/>
            <person name="Rounsley S."/>
            <person name="Rokhsar D.S."/>
        </authorList>
    </citation>
    <scope>NUCLEOTIDE SEQUENCE [LARGE SCALE GENOMIC DNA]</scope>
    <source>
        <tissue evidence="2">Leaf</tissue>
    </source>
</reference>
<evidence type="ECO:0000313" key="2">
    <source>
        <dbReference type="EMBL" id="OAY21514.1"/>
    </source>
</evidence>
<sequence length="41" mass="4627">MIPLLLVISVSATTADALNSLGLRQRKMMERLAEMSIEYFL</sequence>
<gene>
    <name evidence="2" type="ORF">MANES_S080000</name>
</gene>
<feature type="signal peptide" evidence="1">
    <location>
        <begin position="1"/>
        <end position="17"/>
    </location>
</feature>
<evidence type="ECO:0000256" key="1">
    <source>
        <dbReference type="SAM" id="SignalP"/>
    </source>
</evidence>
<protein>
    <submittedName>
        <fullName evidence="2">Uncharacterized protein</fullName>
    </submittedName>
</protein>
<accession>A0A199UA09</accession>
<dbReference type="AlphaFoldDB" id="A0A199UA09"/>
<feature type="chain" id="PRO_5008285032" evidence="1">
    <location>
        <begin position="18"/>
        <end position="41"/>
    </location>
</feature>
<proteinExistence type="predicted"/>
<name>A0A199UA09_MANES</name>